<proteinExistence type="predicted"/>
<gene>
    <name evidence="2" type="ORF">BN850_0090830</name>
</gene>
<dbReference type="PANTHER" id="PTHR33112:SF1">
    <property type="entry name" value="HETEROKARYON INCOMPATIBILITY DOMAIN-CONTAINING PROTEIN"/>
    <property type="match status" value="1"/>
</dbReference>
<feature type="domain" description="Heterokaryon incompatibility" evidence="1">
    <location>
        <begin position="178"/>
        <end position="233"/>
    </location>
</feature>
<accession>A0A090MH89</accession>
<dbReference type="InterPro" id="IPR010730">
    <property type="entry name" value="HET"/>
</dbReference>
<organism evidence="2">
    <name type="scientific">Fusarium clavum</name>
    <dbReference type="NCBI Taxonomy" id="2594811"/>
    <lineage>
        <taxon>Eukaryota</taxon>
        <taxon>Fungi</taxon>
        <taxon>Dikarya</taxon>
        <taxon>Ascomycota</taxon>
        <taxon>Pezizomycotina</taxon>
        <taxon>Sordariomycetes</taxon>
        <taxon>Hypocreomycetidae</taxon>
        <taxon>Hypocreales</taxon>
        <taxon>Nectriaceae</taxon>
        <taxon>Fusarium</taxon>
        <taxon>Fusarium incarnatum-equiseti species complex</taxon>
    </lineage>
</organism>
<reference evidence="2" key="1">
    <citation type="submission" date="2013-05" db="EMBL/GenBank/DDBJ databases">
        <title>Draft genome sequences of six wheat associated Fusarium spp. isolates.</title>
        <authorList>
            <person name="Moolhuijzen P.M."/>
            <person name="Manners J.M."/>
            <person name="Wilcox S."/>
            <person name="Bellgard M.I."/>
            <person name="Gardiner D.M."/>
        </authorList>
    </citation>
    <scope>NUCLEOTIDE SEQUENCE</scope>
    <source>
        <strain evidence="2">CS3069</strain>
    </source>
</reference>
<dbReference type="EMBL" id="CBMI010002754">
    <property type="protein sequence ID" value="CEG05040.1"/>
    <property type="molecule type" value="Genomic_DNA"/>
</dbReference>
<dbReference type="PANTHER" id="PTHR33112">
    <property type="entry name" value="DOMAIN PROTEIN, PUTATIVE-RELATED"/>
    <property type="match status" value="1"/>
</dbReference>
<comment type="caution">
    <text evidence="2">The sequence shown here is derived from an EMBL/GenBank/DDBJ whole genome shotgun (WGS) entry which is preliminary data.</text>
</comment>
<protein>
    <submittedName>
        <fullName evidence="2">WGS project CBMI000000000 data, contig CS3069_c002756</fullName>
    </submittedName>
</protein>
<name>A0A090MH89_9HYPO</name>
<dbReference type="AlphaFoldDB" id="A0A090MH89"/>
<sequence>MLDVSADDLQAYGRHGYLVSEVDEKVTYLNRAICILCRFFSIVKILSASSTEILHLRAFSAFSQANNLQLGRLPKTLLAADLPHLALVSQSSVSAPTLESDTRFFFCKQKLEESHRVFQPQVLPHEIDYTSIIDALNFCKSRHKFLCSEKERTVGPSRLIDCYTSPPSLVDSPPSASYVALSYVWGNNGNQKSFQKNYRAEASGLTDVPSACLPKTISDAQIVVRKLGYRYLWLLVQIANTGSLGFPPPYVKQYQK</sequence>
<evidence type="ECO:0000313" key="2">
    <source>
        <dbReference type="EMBL" id="CEG05040.1"/>
    </source>
</evidence>
<evidence type="ECO:0000259" key="1">
    <source>
        <dbReference type="Pfam" id="PF06985"/>
    </source>
</evidence>
<dbReference type="Pfam" id="PF06985">
    <property type="entry name" value="HET"/>
    <property type="match status" value="1"/>
</dbReference>